<dbReference type="AlphaFoldDB" id="A0A285X3H8"/>
<proteinExistence type="predicted"/>
<dbReference type="Proteomes" id="UP000219193">
    <property type="component" value="Unassembled WGS sequence"/>
</dbReference>
<organism evidence="2 3">
    <name type="scientific">Salinimicrobium sediminis</name>
    <dbReference type="NCBI Taxonomy" id="1343891"/>
    <lineage>
        <taxon>Bacteria</taxon>
        <taxon>Pseudomonadati</taxon>
        <taxon>Bacteroidota</taxon>
        <taxon>Flavobacteriia</taxon>
        <taxon>Flavobacteriales</taxon>
        <taxon>Flavobacteriaceae</taxon>
        <taxon>Salinimicrobium</taxon>
    </lineage>
</organism>
<dbReference type="EMBL" id="OCMF01000001">
    <property type="protein sequence ID" value="SOC79920.1"/>
    <property type="molecule type" value="Genomic_DNA"/>
</dbReference>
<evidence type="ECO:0000256" key="1">
    <source>
        <dbReference type="SAM" id="Phobius"/>
    </source>
</evidence>
<keyword evidence="1" id="KW-1133">Transmembrane helix</keyword>
<keyword evidence="1" id="KW-0812">Transmembrane</keyword>
<dbReference type="RefSeq" id="WP_097055619.1">
    <property type="nucleotide sequence ID" value="NZ_OCMF01000001.1"/>
</dbReference>
<feature type="transmembrane region" description="Helical" evidence="1">
    <location>
        <begin position="93"/>
        <end position="111"/>
    </location>
</feature>
<accession>A0A285X3H8</accession>
<protein>
    <recommendedName>
        <fullName evidence="4">DUF2784 domain-containing protein</fullName>
    </recommendedName>
</protein>
<sequence length="114" mass="13235">MGRENALLFIKLLHTAVWSFFVFIIFYVVYSGISGKITPFTWISIGLVVGEGLILILFKMFCPITLIARKYSDSKKENFDIFLPNWLAKYNKIIFTTIFLIGVLLVLLRFYNIL</sequence>
<dbReference type="OrthoDB" id="573857at2"/>
<keyword evidence="1" id="KW-0472">Membrane</keyword>
<gene>
    <name evidence="2" type="ORF">SAMN06296241_1461</name>
</gene>
<feature type="transmembrane region" description="Helical" evidence="1">
    <location>
        <begin position="12"/>
        <end position="30"/>
    </location>
</feature>
<keyword evidence="3" id="KW-1185">Reference proteome</keyword>
<evidence type="ECO:0008006" key="4">
    <source>
        <dbReference type="Google" id="ProtNLM"/>
    </source>
</evidence>
<reference evidence="3" key="1">
    <citation type="submission" date="2017-09" db="EMBL/GenBank/DDBJ databases">
        <authorList>
            <person name="Varghese N."/>
            <person name="Submissions S."/>
        </authorList>
    </citation>
    <scope>NUCLEOTIDE SEQUENCE [LARGE SCALE GENOMIC DNA]</scope>
    <source>
        <strain evidence="3">CGMCC 1.12641</strain>
    </source>
</reference>
<evidence type="ECO:0000313" key="2">
    <source>
        <dbReference type="EMBL" id="SOC79920.1"/>
    </source>
</evidence>
<name>A0A285X3H8_9FLAO</name>
<evidence type="ECO:0000313" key="3">
    <source>
        <dbReference type="Proteomes" id="UP000219193"/>
    </source>
</evidence>
<feature type="transmembrane region" description="Helical" evidence="1">
    <location>
        <begin position="42"/>
        <end position="68"/>
    </location>
</feature>